<evidence type="ECO:0000313" key="6">
    <source>
        <dbReference type="Proteomes" id="UP000887564"/>
    </source>
</evidence>
<dbReference type="GO" id="GO:0008270">
    <property type="term" value="F:zinc ion binding"/>
    <property type="evidence" value="ECO:0007669"/>
    <property type="project" value="UniProtKB-KW"/>
</dbReference>
<dbReference type="CDD" id="cd15492">
    <property type="entry name" value="PHD_BRPF_JADE_like"/>
    <property type="match status" value="1"/>
</dbReference>
<evidence type="ECO:0000259" key="5">
    <source>
        <dbReference type="Pfam" id="PF13831"/>
    </source>
</evidence>
<evidence type="ECO:0000313" key="7">
    <source>
        <dbReference type="WBParaSite" id="PEQ_0001079301-mRNA-1"/>
    </source>
</evidence>
<feature type="region of interest" description="Disordered" evidence="4">
    <location>
        <begin position="102"/>
        <end position="147"/>
    </location>
</feature>
<dbReference type="Proteomes" id="UP000887564">
    <property type="component" value="Unplaced"/>
</dbReference>
<evidence type="ECO:0000256" key="3">
    <source>
        <dbReference type="ARBA" id="ARBA00022833"/>
    </source>
</evidence>
<sequence length="597" mass="68383">MVHPNLSHLFYPHPTGKKVFLAQEKLIKECFQYITAAVDGIPRAVTDTLTLMLRRKEVGDSKWQRRAAEITIKALFLSRIEAITVLAYEDMLSRSEEHNSVDYVTPLSSPRKQRSKTSVNNNRRQESRTAGRNGDLTVEHSPTRYSLNDDDIVTSREHSDFDVIHERSPTDAGRYFLRGDRPSELYRTDLIRHLKKEEYQDSSSDDETPPMRLTDRWREEWNHVQHKIVVDPRFAKPCEGQTEKLRNFVQQLMSISSEKLIAVHDAPYVDDRFERVQMPPLISYHSAINRTAIHHDLLAPLASPTPFQADVPIYLNTDYEENDEIIFCDGCNVGVHQSCYGLDSVPHDEWLCYACTLLGYRVANYRGAMKCMKGGKTWAHIVCALWIPEVRFGDVDHRIELHHPKETLCFYVGVGQFMNHTGVQFAIRSRERVSIFLKKATDLSFLKDNCEASLVMKIEHDSSVDDGVRMVSLCEKHSQETHGPANNSIVGNGCTEVVKCEEPKYPLLYAVLIKCKVGMYSAAVEYQWSSFTAVDAARNLRLKSLPVKDFDGSQILTTKRLYKLNFQCKELQEMESFFFLYVSPEEVASSLNVALEV</sequence>
<organism evidence="6 7">
    <name type="scientific">Parascaris equorum</name>
    <name type="common">Equine roundworm</name>
    <dbReference type="NCBI Taxonomy" id="6256"/>
    <lineage>
        <taxon>Eukaryota</taxon>
        <taxon>Metazoa</taxon>
        <taxon>Ecdysozoa</taxon>
        <taxon>Nematoda</taxon>
        <taxon>Chromadorea</taxon>
        <taxon>Rhabditida</taxon>
        <taxon>Spirurina</taxon>
        <taxon>Ascaridomorpha</taxon>
        <taxon>Ascaridoidea</taxon>
        <taxon>Ascarididae</taxon>
        <taxon>Parascaris</taxon>
    </lineage>
</organism>
<dbReference type="AlphaFoldDB" id="A0A914RWT8"/>
<dbReference type="Gene3D" id="3.30.40.10">
    <property type="entry name" value="Zinc/RING finger domain, C3HC4 (zinc finger)"/>
    <property type="match status" value="1"/>
</dbReference>
<feature type="domain" description="PHD-type" evidence="5">
    <location>
        <begin position="323"/>
        <end position="356"/>
    </location>
</feature>
<evidence type="ECO:0000256" key="1">
    <source>
        <dbReference type="ARBA" id="ARBA00022723"/>
    </source>
</evidence>
<feature type="compositionally biased region" description="Polar residues" evidence="4">
    <location>
        <begin position="106"/>
        <end position="122"/>
    </location>
</feature>
<accession>A0A914RWT8</accession>
<dbReference type="GO" id="GO:0006357">
    <property type="term" value="P:regulation of transcription by RNA polymerase II"/>
    <property type="evidence" value="ECO:0007669"/>
    <property type="project" value="TreeGrafter"/>
</dbReference>
<reference evidence="7" key="1">
    <citation type="submission" date="2022-11" db="UniProtKB">
        <authorList>
            <consortium name="WormBaseParasite"/>
        </authorList>
    </citation>
    <scope>IDENTIFICATION</scope>
</reference>
<dbReference type="InterPro" id="IPR019787">
    <property type="entry name" value="Znf_PHD-finger"/>
</dbReference>
<evidence type="ECO:0000256" key="4">
    <source>
        <dbReference type="SAM" id="MobiDB-lite"/>
    </source>
</evidence>
<dbReference type="InterPro" id="IPR011011">
    <property type="entry name" value="Znf_FYVE_PHD"/>
</dbReference>
<evidence type="ECO:0000256" key="2">
    <source>
        <dbReference type="ARBA" id="ARBA00022771"/>
    </source>
</evidence>
<name>A0A914RWT8_PAREQ</name>
<protein>
    <submittedName>
        <fullName evidence="7">PHD-type domain-containing protein</fullName>
    </submittedName>
</protein>
<proteinExistence type="predicted"/>
<dbReference type="Pfam" id="PF13831">
    <property type="entry name" value="PHD_2"/>
    <property type="match status" value="1"/>
</dbReference>
<keyword evidence="3" id="KW-0862">Zinc</keyword>
<keyword evidence="2" id="KW-0863">Zinc-finger</keyword>
<dbReference type="WBParaSite" id="PEQ_0001079301-mRNA-1">
    <property type="protein sequence ID" value="PEQ_0001079301-mRNA-1"/>
    <property type="gene ID" value="PEQ_0001079301"/>
</dbReference>
<keyword evidence="1" id="KW-0479">Metal-binding</keyword>
<dbReference type="PANTHER" id="PTHR13793:SF160">
    <property type="entry name" value="PHD FINGER PROTEIN RHINOCEROS"/>
    <property type="match status" value="1"/>
</dbReference>
<dbReference type="SUPFAM" id="SSF57903">
    <property type="entry name" value="FYVE/PHD zinc finger"/>
    <property type="match status" value="1"/>
</dbReference>
<dbReference type="PANTHER" id="PTHR13793">
    <property type="entry name" value="PHD FINGER PROTEINS"/>
    <property type="match status" value="1"/>
</dbReference>
<keyword evidence="6" id="KW-1185">Reference proteome</keyword>
<dbReference type="InterPro" id="IPR050701">
    <property type="entry name" value="Histone_Mod_Regulator"/>
</dbReference>
<dbReference type="InterPro" id="IPR013083">
    <property type="entry name" value="Znf_RING/FYVE/PHD"/>
</dbReference>